<dbReference type="EMBL" id="CP053069">
    <property type="protein sequence ID" value="QJR13093.1"/>
    <property type="molecule type" value="Genomic_DNA"/>
</dbReference>
<evidence type="ECO:0000313" key="4">
    <source>
        <dbReference type="EMBL" id="QJR13093.1"/>
    </source>
</evidence>
<evidence type="ECO:0000313" key="5">
    <source>
        <dbReference type="Proteomes" id="UP000501534"/>
    </source>
</evidence>
<feature type="domain" description="Dihydroorotase catalytic" evidence="3">
    <location>
        <begin position="51"/>
        <end position="236"/>
    </location>
</feature>
<dbReference type="GO" id="GO:0046872">
    <property type="term" value="F:metal ion binding"/>
    <property type="evidence" value="ECO:0007669"/>
    <property type="project" value="InterPro"/>
</dbReference>
<keyword evidence="1" id="KW-0665">Pyrimidine biosynthesis</keyword>
<dbReference type="InterPro" id="IPR024403">
    <property type="entry name" value="DHOase_cat"/>
</dbReference>
<dbReference type="InterPro" id="IPR032466">
    <property type="entry name" value="Metal_Hydrolase"/>
</dbReference>
<reference evidence="4 5" key="1">
    <citation type="submission" date="2020-04" db="EMBL/GenBank/DDBJ databases">
        <title>Usitatibacter rugosus gen. nov., sp. nov. and Usitatibacter palustris sp. nov., novel members of Usitatibacteraceae fam. nov. within the order Nitrosomonadales isolated from soil.</title>
        <authorList>
            <person name="Huber K.J."/>
            <person name="Neumann-Schaal M."/>
            <person name="Geppert A."/>
            <person name="Luckner M."/>
            <person name="Wanner G."/>
            <person name="Overmann J."/>
        </authorList>
    </citation>
    <scope>NUCLEOTIDE SEQUENCE [LARGE SCALE GENOMIC DNA]</scope>
    <source>
        <strain evidence="4 5">0125_3</strain>
    </source>
</reference>
<dbReference type="SUPFAM" id="SSF51556">
    <property type="entry name" value="Metallo-dependent hydrolases"/>
    <property type="match status" value="1"/>
</dbReference>
<dbReference type="GO" id="GO:0004151">
    <property type="term" value="F:dihydroorotase activity"/>
    <property type="evidence" value="ECO:0007669"/>
    <property type="project" value="InterPro"/>
</dbReference>
<dbReference type="NCBIfam" id="NF005791">
    <property type="entry name" value="PRK07627.1"/>
    <property type="match status" value="1"/>
</dbReference>
<dbReference type="Pfam" id="PF12890">
    <property type="entry name" value="DHOase"/>
    <property type="match status" value="1"/>
</dbReference>
<dbReference type="PANTHER" id="PTHR43668:SF2">
    <property type="entry name" value="ALLANTOINASE"/>
    <property type="match status" value="1"/>
</dbReference>
<dbReference type="GO" id="GO:0006145">
    <property type="term" value="P:purine nucleobase catabolic process"/>
    <property type="evidence" value="ECO:0007669"/>
    <property type="project" value="TreeGrafter"/>
</dbReference>
<dbReference type="GO" id="GO:0005737">
    <property type="term" value="C:cytoplasm"/>
    <property type="evidence" value="ECO:0007669"/>
    <property type="project" value="TreeGrafter"/>
</dbReference>
<dbReference type="PANTHER" id="PTHR43668">
    <property type="entry name" value="ALLANTOINASE"/>
    <property type="match status" value="1"/>
</dbReference>
<feature type="domain" description="Amidohydrolase-related" evidence="2">
    <location>
        <begin position="285"/>
        <end position="421"/>
    </location>
</feature>
<dbReference type="NCBIfam" id="TIGR00857">
    <property type="entry name" value="pyrC_multi"/>
    <property type="match status" value="1"/>
</dbReference>
<evidence type="ECO:0000259" key="2">
    <source>
        <dbReference type="Pfam" id="PF01979"/>
    </source>
</evidence>
<protein>
    <submittedName>
        <fullName evidence="4">Dihydroorotase-like protein</fullName>
    </submittedName>
</protein>
<dbReference type="Proteomes" id="UP000501534">
    <property type="component" value="Chromosome"/>
</dbReference>
<keyword evidence="5" id="KW-1185">Reference proteome</keyword>
<dbReference type="RefSeq" id="WP_171095871.1">
    <property type="nucleotide sequence ID" value="NZ_CP053069.1"/>
</dbReference>
<dbReference type="GO" id="GO:0006221">
    <property type="term" value="P:pyrimidine nucleotide biosynthetic process"/>
    <property type="evidence" value="ECO:0007669"/>
    <property type="project" value="UniProtKB-KW"/>
</dbReference>
<dbReference type="Gene3D" id="3.20.20.140">
    <property type="entry name" value="Metal-dependent hydrolases"/>
    <property type="match status" value="1"/>
</dbReference>
<dbReference type="CDD" id="cd01317">
    <property type="entry name" value="DHOase_IIa"/>
    <property type="match status" value="1"/>
</dbReference>
<evidence type="ECO:0000259" key="3">
    <source>
        <dbReference type="Pfam" id="PF12890"/>
    </source>
</evidence>
<dbReference type="GO" id="GO:0004038">
    <property type="term" value="F:allantoinase activity"/>
    <property type="evidence" value="ECO:0007669"/>
    <property type="project" value="TreeGrafter"/>
</dbReference>
<dbReference type="Gene3D" id="2.30.40.10">
    <property type="entry name" value="Urease, subunit C, domain 1"/>
    <property type="match status" value="1"/>
</dbReference>
<dbReference type="Pfam" id="PF01979">
    <property type="entry name" value="Amidohydro_1"/>
    <property type="match status" value="1"/>
</dbReference>
<dbReference type="InterPro" id="IPR004722">
    <property type="entry name" value="DHOase"/>
</dbReference>
<dbReference type="AlphaFoldDB" id="A0A6M4H2Z0"/>
<dbReference type="KEGG" id="uru:DSM104443_04187"/>
<gene>
    <name evidence="4" type="primary">pyrC'</name>
    <name evidence="4" type="ORF">DSM104443_04187</name>
</gene>
<dbReference type="InterPro" id="IPR050138">
    <property type="entry name" value="DHOase/Allantoinase_Hydrolase"/>
</dbReference>
<dbReference type="InterPro" id="IPR006680">
    <property type="entry name" value="Amidohydro-rel"/>
</dbReference>
<accession>A0A6M4H2Z0</accession>
<dbReference type="SUPFAM" id="SSF51338">
    <property type="entry name" value="Composite domain of metallo-dependent hydrolases"/>
    <property type="match status" value="1"/>
</dbReference>
<proteinExistence type="predicted"/>
<evidence type="ECO:0000256" key="1">
    <source>
        <dbReference type="ARBA" id="ARBA00022975"/>
    </source>
</evidence>
<organism evidence="4 5">
    <name type="scientific">Usitatibacter rugosus</name>
    <dbReference type="NCBI Taxonomy" id="2732067"/>
    <lineage>
        <taxon>Bacteria</taxon>
        <taxon>Pseudomonadati</taxon>
        <taxon>Pseudomonadota</taxon>
        <taxon>Betaproteobacteria</taxon>
        <taxon>Nitrosomonadales</taxon>
        <taxon>Usitatibacteraceae</taxon>
        <taxon>Usitatibacter</taxon>
    </lineage>
</organism>
<name>A0A6M4H2Z0_9PROT</name>
<sequence length="424" mass="44486">MKIEIRGARLVDPAANTEANASLFIAEGRIASTGKAPDGFKPDEVIEAGGLVLCPGLVDLAARLREPGFEYKATLESEMRAAVAGGVTTLACPPDTDPPLDEPGLVEMLTRRAASLHQARVHPLGALTVGLKGEKLAEMLELTEAGCVGFFQANAPIRDLSVLLQAMRYASTFGFTVWLRPQVADLARDGVAHEGEVATRLGLAPIPAIAETIAVRAIVELMGVTGARVHLARLSSARSVALVAEAKAKGLPLTCDVGIYHLHLSDRDIGEFDPLANFVPPLRDPRDRDALRKGVADGTIDAICSDHTPVDDDEKLVPFAEATPGATGLELLLPLVLQWGSESGLKLPATLGAVTHRPARILGAEAGTLAPGAAADLCLFDPKSPWIVSPLALASQGKNTPFMGLELSGRVARTLVGGRTVHLA</sequence>
<dbReference type="InterPro" id="IPR011059">
    <property type="entry name" value="Metal-dep_hydrolase_composite"/>
</dbReference>